<dbReference type="Proteomes" id="UP000198406">
    <property type="component" value="Unassembled WGS sequence"/>
</dbReference>
<organism evidence="4 5">
    <name type="scientific">Fistulifera solaris</name>
    <name type="common">Oleaginous diatom</name>
    <dbReference type="NCBI Taxonomy" id="1519565"/>
    <lineage>
        <taxon>Eukaryota</taxon>
        <taxon>Sar</taxon>
        <taxon>Stramenopiles</taxon>
        <taxon>Ochrophyta</taxon>
        <taxon>Bacillariophyta</taxon>
        <taxon>Bacillariophyceae</taxon>
        <taxon>Bacillariophycidae</taxon>
        <taxon>Naviculales</taxon>
        <taxon>Naviculaceae</taxon>
        <taxon>Fistulifera</taxon>
    </lineage>
</organism>
<dbReference type="EMBL" id="BDSP01000168">
    <property type="protein sequence ID" value="GAX21511.1"/>
    <property type="molecule type" value="Genomic_DNA"/>
</dbReference>
<proteinExistence type="predicted"/>
<dbReference type="PANTHER" id="PTHR45641:SF19">
    <property type="entry name" value="NEPHROCYSTIN-3"/>
    <property type="match status" value="1"/>
</dbReference>
<dbReference type="SMART" id="SM00028">
    <property type="entry name" value="TPR"/>
    <property type="match status" value="4"/>
</dbReference>
<dbReference type="OrthoDB" id="46139at2759"/>
<keyword evidence="5" id="KW-1185">Reference proteome</keyword>
<keyword evidence="2 3" id="KW-0802">TPR repeat</keyword>
<dbReference type="InterPro" id="IPR019734">
    <property type="entry name" value="TPR_rpt"/>
</dbReference>
<evidence type="ECO:0000256" key="2">
    <source>
        <dbReference type="ARBA" id="ARBA00022803"/>
    </source>
</evidence>
<evidence type="ECO:0000313" key="5">
    <source>
        <dbReference type="Proteomes" id="UP000198406"/>
    </source>
</evidence>
<dbReference type="PROSITE" id="PS50005">
    <property type="entry name" value="TPR"/>
    <property type="match status" value="2"/>
</dbReference>
<gene>
    <name evidence="4" type="ORF">FisN_4Hh574</name>
</gene>
<protein>
    <submittedName>
        <fullName evidence="4">Uncharacterized protein</fullName>
    </submittedName>
</protein>
<name>A0A1Z5K5Z4_FISSO</name>
<dbReference type="PANTHER" id="PTHR45641">
    <property type="entry name" value="TETRATRICOPEPTIDE REPEAT PROTEIN (AFU_ORTHOLOGUE AFUA_6G03870)"/>
    <property type="match status" value="1"/>
</dbReference>
<dbReference type="InterPro" id="IPR011990">
    <property type="entry name" value="TPR-like_helical_dom_sf"/>
</dbReference>
<evidence type="ECO:0000256" key="3">
    <source>
        <dbReference type="PROSITE-ProRule" id="PRU00339"/>
    </source>
</evidence>
<keyword evidence="1" id="KW-0677">Repeat</keyword>
<feature type="repeat" description="TPR" evidence="3">
    <location>
        <begin position="146"/>
        <end position="179"/>
    </location>
</feature>
<evidence type="ECO:0000256" key="1">
    <source>
        <dbReference type="ARBA" id="ARBA00022737"/>
    </source>
</evidence>
<dbReference type="Gene3D" id="1.25.40.10">
    <property type="entry name" value="Tetratricopeptide repeat domain"/>
    <property type="match status" value="1"/>
</dbReference>
<dbReference type="AlphaFoldDB" id="A0A1Z5K5Z4"/>
<dbReference type="InParanoid" id="A0A1Z5K5Z4"/>
<dbReference type="SUPFAM" id="SSF48452">
    <property type="entry name" value="TPR-like"/>
    <property type="match status" value="1"/>
</dbReference>
<reference evidence="4 5" key="1">
    <citation type="journal article" date="2015" name="Plant Cell">
        <title>Oil accumulation by the oleaginous diatom Fistulifera solaris as revealed by the genome and transcriptome.</title>
        <authorList>
            <person name="Tanaka T."/>
            <person name="Maeda Y."/>
            <person name="Veluchamy A."/>
            <person name="Tanaka M."/>
            <person name="Abida H."/>
            <person name="Marechal E."/>
            <person name="Bowler C."/>
            <person name="Muto M."/>
            <person name="Sunaga Y."/>
            <person name="Tanaka M."/>
            <person name="Yoshino T."/>
            <person name="Taniguchi T."/>
            <person name="Fukuda Y."/>
            <person name="Nemoto M."/>
            <person name="Matsumoto M."/>
            <person name="Wong P.S."/>
            <person name="Aburatani S."/>
            <person name="Fujibuchi W."/>
        </authorList>
    </citation>
    <scope>NUCLEOTIDE SEQUENCE [LARGE SCALE GENOMIC DNA]</scope>
    <source>
        <strain evidence="4 5">JPCC DA0580</strain>
    </source>
</reference>
<accession>A0A1Z5K5Z4</accession>
<comment type="caution">
    <text evidence="4">The sequence shown here is derived from an EMBL/GenBank/DDBJ whole genome shotgun (WGS) entry which is preliminary data.</text>
</comment>
<sequence length="292" mass="32659">MARLSGLQSQLEESRQTTDGDAVVQKPFFIMDWLEQVDQADLERAQRMLKTPQKERCSNSHNFLSDFVVPTSLFASESSQSSRGSNEQGLSPTSFFRRRSISMGVGWNAKGLAKAKNGLWEDALACWENALAIRVQVLGEDHIDVANTYNNMGIAYGKLDQPSQAISALQKALEIRIKEHGEKHSEVAATLHNIGNILQHSGDLEAAIGYFTRAKDVQESVFTHQHVQVARACVAMGHAFFQGKHYEKSHEAFCEALVIFERLRDGEDLAAEIETTRNEIQDIEEMMYPSAN</sequence>
<dbReference type="Pfam" id="PF13424">
    <property type="entry name" value="TPR_12"/>
    <property type="match status" value="2"/>
</dbReference>
<evidence type="ECO:0000313" key="4">
    <source>
        <dbReference type="EMBL" id="GAX21511.1"/>
    </source>
</evidence>
<feature type="repeat" description="TPR" evidence="3">
    <location>
        <begin position="188"/>
        <end position="221"/>
    </location>
</feature>